<comment type="caution">
    <text evidence="2">The sequence shown here is derived from an EMBL/GenBank/DDBJ whole genome shotgun (WGS) entry which is preliminary data.</text>
</comment>
<evidence type="ECO:0000259" key="1">
    <source>
        <dbReference type="Pfam" id="PF12697"/>
    </source>
</evidence>
<reference evidence="2 3" key="1">
    <citation type="submission" date="2018-08" db="EMBL/GenBank/DDBJ databases">
        <title>Genomic Encyclopedia of Archaeal and Bacterial Type Strains, Phase II (KMG-II): from individual species to whole genera.</title>
        <authorList>
            <person name="Goeker M."/>
        </authorList>
    </citation>
    <scope>NUCLEOTIDE SEQUENCE [LARGE SCALE GENOMIC DNA]</scope>
    <source>
        <strain evidence="2 3">DSM 45791</strain>
    </source>
</reference>
<gene>
    <name evidence="2" type="ORF">BCF44_120128</name>
</gene>
<feature type="domain" description="AB hydrolase-1" evidence="1">
    <location>
        <begin position="141"/>
        <end position="370"/>
    </location>
</feature>
<dbReference type="Pfam" id="PF12697">
    <property type="entry name" value="Abhydrolase_6"/>
    <property type="match status" value="1"/>
</dbReference>
<keyword evidence="3" id="KW-1185">Reference proteome</keyword>
<dbReference type="PANTHER" id="PTHR43265">
    <property type="entry name" value="ESTERASE ESTD"/>
    <property type="match status" value="1"/>
</dbReference>
<dbReference type="SUPFAM" id="SSF53474">
    <property type="entry name" value="alpha/beta-Hydrolases"/>
    <property type="match status" value="1"/>
</dbReference>
<organism evidence="2 3">
    <name type="scientific">Kutzneria buriramensis</name>
    <dbReference type="NCBI Taxonomy" id="1045776"/>
    <lineage>
        <taxon>Bacteria</taxon>
        <taxon>Bacillati</taxon>
        <taxon>Actinomycetota</taxon>
        <taxon>Actinomycetes</taxon>
        <taxon>Pseudonocardiales</taxon>
        <taxon>Pseudonocardiaceae</taxon>
        <taxon>Kutzneria</taxon>
    </lineage>
</organism>
<dbReference type="InterPro" id="IPR000073">
    <property type="entry name" value="AB_hydrolase_1"/>
</dbReference>
<dbReference type="OrthoDB" id="9809549at2"/>
<sequence>MTPDVVELLRAGRFAEIRELFTPQLRPLVPADAIGTAWTAAVAQYGELTETGAPVGDQGTIRVPLTFERGRLTLVLQAGPGGLGGLQLAPAEAAEPVAPWEPPSYADGSRFAEEAVTLDSGPLAVGGTLSVPHGSGPWPAVVLLSGSGAHDQDETIGRNKPLKDVAWGLASRGIAVLRFEKVTHAHPQEARADPGFTMYDEYAPAALAAVELLKQREDIGRIHLLGHSLGGTVAPRIAAEEPAVAGLVLMAGGAQPLHWAAVRQMRHIGSPEGTIAAIAKQAELVDSPDLSPDTPVTELPFGVPGAYWLDLRGYDAPTTAAALDVPILVLQGARDYQVTVKDDLARWQEKLADRPQVTVRVYDADNHLFFPGSGPSTPGEYEPVQHVDPEVIADIAGWLTA</sequence>
<dbReference type="InterPro" id="IPR029058">
    <property type="entry name" value="AB_hydrolase_fold"/>
</dbReference>
<accession>A0A3E0GZ25</accession>
<dbReference type="EMBL" id="QUNO01000020">
    <property type="protein sequence ID" value="REH33056.1"/>
    <property type="molecule type" value="Genomic_DNA"/>
</dbReference>
<dbReference type="InterPro" id="IPR053145">
    <property type="entry name" value="AB_hydrolase_Est10"/>
</dbReference>
<dbReference type="RefSeq" id="WP_116180467.1">
    <property type="nucleotide sequence ID" value="NZ_CP144375.1"/>
</dbReference>
<protein>
    <recommendedName>
        <fullName evidence="1">AB hydrolase-1 domain-containing protein</fullName>
    </recommendedName>
</protein>
<dbReference type="GO" id="GO:0052689">
    <property type="term" value="F:carboxylic ester hydrolase activity"/>
    <property type="evidence" value="ECO:0007669"/>
    <property type="project" value="TreeGrafter"/>
</dbReference>
<proteinExistence type="predicted"/>
<dbReference type="PANTHER" id="PTHR43265:SF1">
    <property type="entry name" value="ESTERASE ESTD"/>
    <property type="match status" value="1"/>
</dbReference>
<evidence type="ECO:0000313" key="3">
    <source>
        <dbReference type="Proteomes" id="UP000256269"/>
    </source>
</evidence>
<name>A0A3E0GZ25_9PSEU</name>
<dbReference type="AlphaFoldDB" id="A0A3E0GZ25"/>
<evidence type="ECO:0000313" key="2">
    <source>
        <dbReference type="EMBL" id="REH33056.1"/>
    </source>
</evidence>
<dbReference type="Gene3D" id="3.40.50.1820">
    <property type="entry name" value="alpha/beta hydrolase"/>
    <property type="match status" value="1"/>
</dbReference>
<dbReference type="Proteomes" id="UP000256269">
    <property type="component" value="Unassembled WGS sequence"/>
</dbReference>